<proteinExistence type="predicted"/>
<reference evidence="1 2" key="1">
    <citation type="journal article" date="2019" name="Emerg. Microbes Infect.">
        <title>Comprehensive subspecies identification of 175 nontuberculous mycobacteria species based on 7547 genomic profiles.</title>
        <authorList>
            <person name="Matsumoto Y."/>
            <person name="Kinjo T."/>
            <person name="Motooka D."/>
            <person name="Nabeya D."/>
            <person name="Jung N."/>
            <person name="Uechi K."/>
            <person name="Horii T."/>
            <person name="Iida T."/>
            <person name="Fujita J."/>
            <person name="Nakamura S."/>
        </authorList>
    </citation>
    <scope>NUCLEOTIDE SEQUENCE [LARGE SCALE GENOMIC DNA]</scope>
    <source>
        <strain evidence="1 2">JCM 30395</strain>
    </source>
</reference>
<dbReference type="KEGG" id="msar:MSAR_03250"/>
<organism evidence="1 2">
    <name type="scientific">Mycolicibacterium sarraceniae</name>
    <dbReference type="NCBI Taxonomy" id="1534348"/>
    <lineage>
        <taxon>Bacteria</taxon>
        <taxon>Bacillati</taxon>
        <taxon>Actinomycetota</taxon>
        <taxon>Actinomycetes</taxon>
        <taxon>Mycobacteriales</taxon>
        <taxon>Mycobacteriaceae</taxon>
        <taxon>Mycolicibacterium</taxon>
    </lineage>
</organism>
<gene>
    <name evidence="1" type="ORF">MSAR_03250</name>
</gene>
<evidence type="ECO:0000313" key="1">
    <source>
        <dbReference type="EMBL" id="BBY57189.1"/>
    </source>
</evidence>
<dbReference type="AlphaFoldDB" id="A0A7I7SLW7"/>
<protein>
    <submittedName>
        <fullName evidence="1">Uncharacterized protein</fullName>
    </submittedName>
</protein>
<dbReference type="Proteomes" id="UP000466445">
    <property type="component" value="Chromosome"/>
</dbReference>
<dbReference type="EMBL" id="AP022595">
    <property type="protein sequence ID" value="BBY57189.1"/>
    <property type="molecule type" value="Genomic_DNA"/>
</dbReference>
<accession>A0A7I7SLW7</accession>
<sequence>MIRPDTEIVLVIHRTQLFGPDKQKTSPTFFDLMDFVLGFAPALASEQDLRAASPVSASERASVSRL</sequence>
<name>A0A7I7SLW7_9MYCO</name>
<keyword evidence="2" id="KW-1185">Reference proteome</keyword>
<evidence type="ECO:0000313" key="2">
    <source>
        <dbReference type="Proteomes" id="UP000466445"/>
    </source>
</evidence>